<name>A0A150F5Q2_9BACI</name>
<evidence type="ECO:0000313" key="2">
    <source>
        <dbReference type="Proteomes" id="UP000075430"/>
    </source>
</evidence>
<accession>A0A150F5Q2</accession>
<dbReference type="Proteomes" id="UP000075430">
    <property type="component" value="Unassembled WGS sequence"/>
</dbReference>
<comment type="caution">
    <text evidence="1">The sequence shown here is derived from an EMBL/GenBank/DDBJ whole genome shotgun (WGS) entry which is preliminary data.</text>
</comment>
<dbReference type="STRING" id="1793963.AXI58_18510"/>
<reference evidence="2" key="1">
    <citation type="submission" date="2016-02" db="EMBL/GenBank/DDBJ databases">
        <authorList>
            <person name="Dunlap C."/>
        </authorList>
    </citation>
    <scope>NUCLEOTIDE SEQUENCE [LARGE SCALE GENOMIC DNA]</scope>
    <source>
        <strain evidence="2">NRRL B-41092</strain>
    </source>
</reference>
<sequence length="103" mass="11749">MKKFTEIERNLITVILDGRRNDYKKEHDFEKVFGRNATIDLTEGRTFLLDDALFGVDGPPEIIYDLLYETECDNVSFEVMIDALEAAVNGDWENVPSVEEASS</sequence>
<dbReference type="AlphaFoldDB" id="A0A150F5Q2"/>
<dbReference type="OrthoDB" id="9946387at2"/>
<organism evidence="1 2">
    <name type="scientific">Bacillus nakamurai</name>
    <dbReference type="NCBI Taxonomy" id="1793963"/>
    <lineage>
        <taxon>Bacteria</taxon>
        <taxon>Bacillati</taxon>
        <taxon>Bacillota</taxon>
        <taxon>Bacilli</taxon>
        <taxon>Bacillales</taxon>
        <taxon>Bacillaceae</taxon>
        <taxon>Bacillus</taxon>
    </lineage>
</organism>
<keyword evidence="2" id="KW-1185">Reference proteome</keyword>
<protein>
    <submittedName>
        <fullName evidence="1">Uncharacterized protein</fullName>
    </submittedName>
</protein>
<dbReference type="RefSeq" id="WP_061522235.1">
    <property type="nucleotide sequence ID" value="NZ_JARLZY010000011.1"/>
</dbReference>
<proteinExistence type="predicted"/>
<evidence type="ECO:0000313" key="1">
    <source>
        <dbReference type="EMBL" id="KXZ17733.1"/>
    </source>
</evidence>
<dbReference type="EMBL" id="LSBA01000019">
    <property type="protein sequence ID" value="KXZ17733.1"/>
    <property type="molecule type" value="Genomic_DNA"/>
</dbReference>
<gene>
    <name evidence="1" type="ORF">AXI58_18510</name>
</gene>